<feature type="transmembrane region" description="Helical" evidence="6">
    <location>
        <begin position="240"/>
        <end position="260"/>
    </location>
</feature>
<evidence type="ECO:0000256" key="6">
    <source>
        <dbReference type="SAM" id="Phobius"/>
    </source>
</evidence>
<reference evidence="7 8" key="1">
    <citation type="submission" date="2018-08" db="EMBL/GenBank/DDBJ databases">
        <title>Comamonas testosteroni strain SWCO2.</title>
        <authorList>
            <person name="Jiang N."/>
            <person name="Zhang X.Z."/>
        </authorList>
    </citation>
    <scope>NUCLEOTIDE SEQUENCE [LARGE SCALE GENOMIC DNA]</scope>
    <source>
        <strain evidence="7 8">SWCO2</strain>
    </source>
</reference>
<dbReference type="PANTHER" id="PTHR40277">
    <property type="entry name" value="BLL5419 PROTEIN"/>
    <property type="match status" value="1"/>
</dbReference>
<evidence type="ECO:0000256" key="2">
    <source>
        <dbReference type="ARBA" id="ARBA00022475"/>
    </source>
</evidence>
<keyword evidence="8" id="KW-1185">Reference proteome</keyword>
<accession>A0A373FSB0</accession>
<evidence type="ECO:0000256" key="5">
    <source>
        <dbReference type="ARBA" id="ARBA00023136"/>
    </source>
</evidence>
<evidence type="ECO:0000313" key="7">
    <source>
        <dbReference type="EMBL" id="RGE46345.1"/>
    </source>
</evidence>
<organism evidence="7 8">
    <name type="scientific">Comamonas testosteroni</name>
    <name type="common">Pseudomonas testosteroni</name>
    <dbReference type="NCBI Taxonomy" id="285"/>
    <lineage>
        <taxon>Bacteria</taxon>
        <taxon>Pseudomonadati</taxon>
        <taxon>Pseudomonadota</taxon>
        <taxon>Betaproteobacteria</taxon>
        <taxon>Burkholderiales</taxon>
        <taxon>Comamonadaceae</taxon>
        <taxon>Comamonas</taxon>
    </lineage>
</organism>
<dbReference type="Proteomes" id="UP000261948">
    <property type="component" value="Unassembled WGS sequence"/>
</dbReference>
<comment type="subcellular location">
    <subcellularLocation>
        <location evidence="1">Cell membrane</location>
        <topology evidence="1">Multi-pass membrane protein</topology>
    </subcellularLocation>
</comment>
<dbReference type="OrthoDB" id="9150608at2"/>
<feature type="transmembrane region" description="Helical" evidence="6">
    <location>
        <begin position="127"/>
        <end position="149"/>
    </location>
</feature>
<dbReference type="PANTHER" id="PTHR40277:SF1">
    <property type="entry name" value="BLL5419 PROTEIN"/>
    <property type="match status" value="1"/>
</dbReference>
<dbReference type="GO" id="GO:0005886">
    <property type="term" value="C:plasma membrane"/>
    <property type="evidence" value="ECO:0007669"/>
    <property type="project" value="UniProtKB-SubCell"/>
</dbReference>
<sequence length="312" mass="32819">MSKSHKALIKALLGLVLLSAVIYFANPVQLWGKLKQANPWWLLAGFLASIASNAVSAWRWRALARWLGADMSFASSLRWYFQAIGLNVLLPGAVVGGDVYRAIALQRSGQAKAASNLSVILDRISGLWMLCAIGGLGAVACAPTLAPWLHLNEMAFSSLLLLVTVLWLLLPWFMLNGLRQGWLKLPGTWLEPLNAAARKSDFMRQLCMQAISSAGVQLLSAGALACGAVALGLWLPLPVWAFAIAPIFLMAALPVSVGGWGTRETAAVLALAPFGVGAALAIGVGLLYGVFALAQGGLGVLALGLPVQASGE</sequence>
<comment type="caution">
    <text evidence="7">The sequence shown here is derived from an EMBL/GenBank/DDBJ whole genome shotgun (WGS) entry which is preliminary data.</text>
</comment>
<keyword evidence="4 6" id="KW-1133">Transmembrane helix</keyword>
<dbReference type="Pfam" id="PF03706">
    <property type="entry name" value="LPG_synthase_TM"/>
    <property type="match status" value="1"/>
</dbReference>
<evidence type="ECO:0000256" key="3">
    <source>
        <dbReference type="ARBA" id="ARBA00022692"/>
    </source>
</evidence>
<name>A0A373FSB0_COMTE</name>
<feature type="transmembrane region" description="Helical" evidence="6">
    <location>
        <begin position="40"/>
        <end position="58"/>
    </location>
</feature>
<dbReference type="InterPro" id="IPR022791">
    <property type="entry name" value="L-PG_synthase/AglD"/>
</dbReference>
<feature type="transmembrane region" description="Helical" evidence="6">
    <location>
        <begin position="206"/>
        <end position="234"/>
    </location>
</feature>
<dbReference type="AlphaFoldDB" id="A0A373FSB0"/>
<keyword evidence="5 6" id="KW-0472">Membrane</keyword>
<gene>
    <name evidence="7" type="ORF">DZC30_03760</name>
</gene>
<proteinExistence type="predicted"/>
<evidence type="ECO:0000256" key="4">
    <source>
        <dbReference type="ARBA" id="ARBA00022989"/>
    </source>
</evidence>
<keyword evidence="2" id="KW-1003">Cell membrane</keyword>
<dbReference type="NCBIfam" id="TIGR00374">
    <property type="entry name" value="flippase-like domain"/>
    <property type="match status" value="1"/>
</dbReference>
<keyword evidence="3 6" id="KW-0812">Transmembrane</keyword>
<evidence type="ECO:0000256" key="1">
    <source>
        <dbReference type="ARBA" id="ARBA00004651"/>
    </source>
</evidence>
<feature type="transmembrane region" description="Helical" evidence="6">
    <location>
        <begin position="267"/>
        <end position="291"/>
    </location>
</feature>
<dbReference type="EMBL" id="QURR01000003">
    <property type="protein sequence ID" value="RGE46345.1"/>
    <property type="molecule type" value="Genomic_DNA"/>
</dbReference>
<protein>
    <submittedName>
        <fullName evidence="7">UPF0104 family protein</fullName>
    </submittedName>
</protein>
<evidence type="ECO:0000313" key="8">
    <source>
        <dbReference type="Proteomes" id="UP000261948"/>
    </source>
</evidence>
<feature type="transmembrane region" description="Helical" evidence="6">
    <location>
        <begin position="155"/>
        <end position="175"/>
    </location>
</feature>